<dbReference type="VEuPathDB" id="ToxoDB:CSUI_007886"/>
<protein>
    <submittedName>
        <fullName evidence="1">Uncharacterized protein</fullName>
    </submittedName>
</protein>
<sequence>MNAPCAFPSIPRRICFRLQEESANHDDLRTVLRMLRQNKQGLIRLTSDEKLNTSIVREIFSRLPSNGWGMVQQSYKRNEVCLPGGLENVEAGTRHAQDRLLKRSLLR</sequence>
<keyword evidence="2" id="KW-1185">Reference proteome</keyword>
<dbReference type="Proteomes" id="UP000221165">
    <property type="component" value="Unassembled WGS sequence"/>
</dbReference>
<dbReference type="GeneID" id="94431240"/>
<proteinExistence type="predicted"/>
<reference evidence="1 2" key="1">
    <citation type="journal article" date="2017" name="Int. J. Parasitol.">
        <title>The genome of the protozoan parasite Cystoisospora suis and a reverse vaccinology approach to identify vaccine candidates.</title>
        <authorList>
            <person name="Palmieri N."/>
            <person name="Shrestha A."/>
            <person name="Ruttkowski B."/>
            <person name="Beck T."/>
            <person name="Vogl C."/>
            <person name="Tomley F."/>
            <person name="Blake D.P."/>
            <person name="Joachim A."/>
        </authorList>
    </citation>
    <scope>NUCLEOTIDE SEQUENCE [LARGE SCALE GENOMIC DNA]</scope>
    <source>
        <strain evidence="1 2">Wien I</strain>
    </source>
</reference>
<accession>A0A2C6KPG5</accession>
<evidence type="ECO:0000313" key="1">
    <source>
        <dbReference type="EMBL" id="PHJ18283.1"/>
    </source>
</evidence>
<gene>
    <name evidence="1" type="ORF">CSUI_007886</name>
</gene>
<dbReference type="EMBL" id="MIGC01004250">
    <property type="protein sequence ID" value="PHJ18283.1"/>
    <property type="molecule type" value="Genomic_DNA"/>
</dbReference>
<name>A0A2C6KPG5_9APIC</name>
<evidence type="ECO:0000313" key="2">
    <source>
        <dbReference type="Proteomes" id="UP000221165"/>
    </source>
</evidence>
<organism evidence="1 2">
    <name type="scientific">Cystoisospora suis</name>
    <dbReference type="NCBI Taxonomy" id="483139"/>
    <lineage>
        <taxon>Eukaryota</taxon>
        <taxon>Sar</taxon>
        <taxon>Alveolata</taxon>
        <taxon>Apicomplexa</taxon>
        <taxon>Conoidasida</taxon>
        <taxon>Coccidia</taxon>
        <taxon>Eucoccidiorida</taxon>
        <taxon>Eimeriorina</taxon>
        <taxon>Sarcocystidae</taxon>
        <taxon>Cystoisospora</taxon>
    </lineage>
</organism>
<comment type="caution">
    <text evidence="1">The sequence shown here is derived from an EMBL/GenBank/DDBJ whole genome shotgun (WGS) entry which is preliminary data.</text>
</comment>
<dbReference type="AlphaFoldDB" id="A0A2C6KPG5"/>
<dbReference type="RefSeq" id="XP_067919991.1">
    <property type="nucleotide sequence ID" value="XM_068068029.1"/>
</dbReference>